<evidence type="ECO:0000313" key="2">
    <source>
        <dbReference type="EMBL" id="KRK23599.1"/>
    </source>
</evidence>
<dbReference type="GeneID" id="49395001"/>
<dbReference type="Proteomes" id="UP000051020">
    <property type="component" value="Unassembled WGS sequence"/>
</dbReference>
<dbReference type="PANTHER" id="PTHR40396:SF1">
    <property type="entry name" value="ATPASE AAA-TYPE CORE DOMAIN-CONTAINING PROTEIN"/>
    <property type="match status" value="1"/>
</dbReference>
<dbReference type="InterPro" id="IPR003593">
    <property type="entry name" value="AAA+_ATPase"/>
</dbReference>
<dbReference type="SMART" id="SM00382">
    <property type="entry name" value="AAA"/>
    <property type="match status" value="1"/>
</dbReference>
<dbReference type="PANTHER" id="PTHR40396">
    <property type="entry name" value="ATPASE-LIKE PROTEIN"/>
    <property type="match status" value="1"/>
</dbReference>
<dbReference type="Gene3D" id="3.40.50.300">
    <property type="entry name" value="P-loop containing nucleotide triphosphate hydrolases"/>
    <property type="match status" value="1"/>
</dbReference>
<dbReference type="InterPro" id="IPR003959">
    <property type="entry name" value="ATPase_AAA_core"/>
</dbReference>
<dbReference type="CDD" id="cd00267">
    <property type="entry name" value="ABC_ATPase"/>
    <property type="match status" value="1"/>
</dbReference>
<proteinExistence type="predicted"/>
<accession>A0A837R7N9</accession>
<dbReference type="AlphaFoldDB" id="A0A837R7N9"/>
<name>A0A837R7N9_LACPE</name>
<dbReference type="EMBL" id="AZCU01000015">
    <property type="protein sequence ID" value="KRK23599.1"/>
    <property type="molecule type" value="Genomic_DNA"/>
</dbReference>
<organism evidence="2 3">
    <name type="scientific">Lactiplantibacillus pentosus DSM 20314</name>
    <dbReference type="NCBI Taxonomy" id="1423791"/>
    <lineage>
        <taxon>Bacteria</taxon>
        <taxon>Bacillati</taxon>
        <taxon>Bacillota</taxon>
        <taxon>Bacilli</taxon>
        <taxon>Lactobacillales</taxon>
        <taxon>Lactobacillaceae</taxon>
        <taxon>Lactiplantibacillus</taxon>
    </lineage>
</organism>
<evidence type="ECO:0000259" key="1">
    <source>
        <dbReference type="SMART" id="SM00382"/>
    </source>
</evidence>
<feature type="domain" description="AAA+ ATPase" evidence="1">
    <location>
        <begin position="43"/>
        <end position="370"/>
    </location>
</feature>
<sequence>MLIDFSMQNYKSFKAETVLSAEAGERLRKFQATHTVVMNGKRLLKNLLIFGPNGSGKSNLLAGLKQMQTIVLNDPGKVTDLLTADRFVLAPETQLSDTTFSVTFSVGQRIYGYQFSYNAKQISYECLTITEKRRPKVYFERSAQGFKTSVPALNEVAKRTKKNSLVLYTAMQNNDCVATEVFTWFAEDLLFVGDYQPTPVVSELVGLAKNEQVKNQLLNFLHFADFNIVDLEVNEQPTMPDSHLAAFSANPSYPSYSSYQMMNKLFAVHKVYDEAGNMIGTKSLAMESESRGTQKILMIALAFINAELNGNHKTLLFDEFDDSLHLELSQAMIRIFNSAASQNQFILTTHELQLLDSELRTDQIYLVEKDFKGESQLTSLFDFKDTRHTTRGGISYMKRYVEGRFGATPIIEPDKMLDALIDTEQNMTKLSGH</sequence>
<gene>
    <name evidence="2" type="ORF">FD24_GL001029</name>
</gene>
<comment type="caution">
    <text evidence="2">The sequence shown here is derived from an EMBL/GenBank/DDBJ whole genome shotgun (WGS) entry which is preliminary data.</text>
</comment>
<evidence type="ECO:0000313" key="3">
    <source>
        <dbReference type="Proteomes" id="UP000051020"/>
    </source>
</evidence>
<protein>
    <recommendedName>
        <fullName evidence="1">AAA+ ATPase domain-containing protein</fullName>
    </recommendedName>
</protein>
<reference evidence="2 3" key="1">
    <citation type="journal article" date="2015" name="Genome Announc.">
        <title>Expanding the biotechnology potential of lactobacilli through comparative genomics of 213 strains and associated genera.</title>
        <authorList>
            <person name="Sun Z."/>
            <person name="Harris H.M."/>
            <person name="McCann A."/>
            <person name="Guo C."/>
            <person name="Argimon S."/>
            <person name="Zhang W."/>
            <person name="Yang X."/>
            <person name="Jeffery I.B."/>
            <person name="Cooney J.C."/>
            <person name="Kagawa T.F."/>
            <person name="Liu W."/>
            <person name="Song Y."/>
            <person name="Salvetti E."/>
            <person name="Wrobel A."/>
            <person name="Rasinkangas P."/>
            <person name="Parkhill J."/>
            <person name="Rea M.C."/>
            <person name="O'Sullivan O."/>
            <person name="Ritari J."/>
            <person name="Douillard F.P."/>
            <person name="Paul Ross R."/>
            <person name="Yang R."/>
            <person name="Briner A.E."/>
            <person name="Felis G.E."/>
            <person name="de Vos W.M."/>
            <person name="Barrangou R."/>
            <person name="Klaenhammer T.R."/>
            <person name="Caufield P.W."/>
            <person name="Cui Y."/>
            <person name="Zhang H."/>
            <person name="O'Toole P.W."/>
        </authorList>
    </citation>
    <scope>NUCLEOTIDE SEQUENCE [LARGE SCALE GENOMIC DNA]</scope>
    <source>
        <strain evidence="2 3">DSM 20314</strain>
    </source>
</reference>
<dbReference type="SUPFAM" id="SSF52540">
    <property type="entry name" value="P-loop containing nucleoside triphosphate hydrolases"/>
    <property type="match status" value="1"/>
</dbReference>
<dbReference type="Pfam" id="PF13304">
    <property type="entry name" value="AAA_21"/>
    <property type="match status" value="1"/>
</dbReference>
<dbReference type="RefSeq" id="WP_050340401.1">
    <property type="nucleotide sequence ID" value="NZ_AZCU01000015.1"/>
</dbReference>
<dbReference type="GO" id="GO:0016887">
    <property type="term" value="F:ATP hydrolysis activity"/>
    <property type="evidence" value="ECO:0007669"/>
    <property type="project" value="InterPro"/>
</dbReference>
<dbReference type="InterPro" id="IPR027417">
    <property type="entry name" value="P-loop_NTPase"/>
</dbReference>
<dbReference type="GO" id="GO:0005524">
    <property type="term" value="F:ATP binding"/>
    <property type="evidence" value="ECO:0007669"/>
    <property type="project" value="InterPro"/>
</dbReference>